<proteinExistence type="predicted"/>
<keyword evidence="1" id="KW-1133">Transmembrane helix</keyword>
<keyword evidence="1" id="KW-0472">Membrane</keyword>
<sequence>MNILQILATISAIAAGMVWVYLIWRF</sequence>
<accession>A0A0F9DF36</accession>
<comment type="caution">
    <text evidence="2">The sequence shown here is derived from an EMBL/GenBank/DDBJ whole genome shotgun (WGS) entry which is preliminary data.</text>
</comment>
<reference evidence="2" key="1">
    <citation type="journal article" date="2015" name="Nature">
        <title>Complex archaea that bridge the gap between prokaryotes and eukaryotes.</title>
        <authorList>
            <person name="Spang A."/>
            <person name="Saw J.H."/>
            <person name="Jorgensen S.L."/>
            <person name="Zaremba-Niedzwiedzka K."/>
            <person name="Martijn J."/>
            <person name="Lind A.E."/>
            <person name="van Eijk R."/>
            <person name="Schleper C."/>
            <person name="Guy L."/>
            <person name="Ettema T.J."/>
        </authorList>
    </citation>
    <scope>NUCLEOTIDE SEQUENCE</scope>
</reference>
<organism evidence="2">
    <name type="scientific">marine sediment metagenome</name>
    <dbReference type="NCBI Taxonomy" id="412755"/>
    <lineage>
        <taxon>unclassified sequences</taxon>
        <taxon>metagenomes</taxon>
        <taxon>ecological metagenomes</taxon>
    </lineage>
</organism>
<feature type="non-terminal residue" evidence="2">
    <location>
        <position position="26"/>
    </location>
</feature>
<evidence type="ECO:0000256" key="1">
    <source>
        <dbReference type="SAM" id="Phobius"/>
    </source>
</evidence>
<gene>
    <name evidence="2" type="ORF">LCGC14_2495800</name>
</gene>
<dbReference type="EMBL" id="LAZR01039672">
    <property type="protein sequence ID" value="KKL16411.1"/>
    <property type="molecule type" value="Genomic_DNA"/>
</dbReference>
<protein>
    <submittedName>
        <fullName evidence="2">Uncharacterized protein</fullName>
    </submittedName>
</protein>
<keyword evidence="1" id="KW-0812">Transmembrane</keyword>
<feature type="transmembrane region" description="Helical" evidence="1">
    <location>
        <begin position="6"/>
        <end position="24"/>
    </location>
</feature>
<dbReference type="AlphaFoldDB" id="A0A0F9DF36"/>
<evidence type="ECO:0000313" key="2">
    <source>
        <dbReference type="EMBL" id="KKL16411.1"/>
    </source>
</evidence>
<name>A0A0F9DF36_9ZZZZ</name>